<dbReference type="Gramene" id="AET6Gv20292900.2">
    <property type="protein sequence ID" value="AET6Gv20292900.2"/>
    <property type="gene ID" value="AET6Gv20292900"/>
</dbReference>
<dbReference type="EnsemblPlants" id="AET6Gv20292900.5">
    <property type="protein sequence ID" value="AET6Gv20292900.5"/>
    <property type="gene ID" value="AET6Gv20292900"/>
</dbReference>
<dbReference type="Proteomes" id="UP000015105">
    <property type="component" value="Chromosome 6D"/>
</dbReference>
<keyword evidence="3" id="KW-1185">Reference proteome</keyword>
<keyword evidence="1" id="KW-0472">Membrane</keyword>
<reference evidence="2" key="3">
    <citation type="journal article" date="2017" name="Nature">
        <title>Genome sequence of the progenitor of the wheat D genome Aegilops tauschii.</title>
        <authorList>
            <person name="Luo M.C."/>
            <person name="Gu Y.Q."/>
            <person name="Puiu D."/>
            <person name="Wang H."/>
            <person name="Twardziok S.O."/>
            <person name="Deal K.R."/>
            <person name="Huo N."/>
            <person name="Zhu T."/>
            <person name="Wang L."/>
            <person name="Wang Y."/>
            <person name="McGuire P.E."/>
            <person name="Liu S."/>
            <person name="Long H."/>
            <person name="Ramasamy R.K."/>
            <person name="Rodriguez J.C."/>
            <person name="Van S.L."/>
            <person name="Yuan L."/>
            <person name="Wang Z."/>
            <person name="Xia Z."/>
            <person name="Xiao L."/>
            <person name="Anderson O.D."/>
            <person name="Ouyang S."/>
            <person name="Liang Y."/>
            <person name="Zimin A.V."/>
            <person name="Pertea G."/>
            <person name="Qi P."/>
            <person name="Bennetzen J.L."/>
            <person name="Dai X."/>
            <person name="Dawson M.W."/>
            <person name="Muller H.G."/>
            <person name="Kugler K."/>
            <person name="Rivarola-Duarte L."/>
            <person name="Spannagl M."/>
            <person name="Mayer K.F.X."/>
            <person name="Lu F.H."/>
            <person name="Bevan M.W."/>
            <person name="Leroy P."/>
            <person name="Li P."/>
            <person name="You F.M."/>
            <person name="Sun Q."/>
            <person name="Liu Z."/>
            <person name="Lyons E."/>
            <person name="Wicker T."/>
            <person name="Salzberg S.L."/>
            <person name="Devos K.M."/>
            <person name="Dvorak J."/>
        </authorList>
    </citation>
    <scope>NUCLEOTIDE SEQUENCE [LARGE SCALE GENOMIC DNA]</scope>
    <source>
        <strain evidence="2">cv. AL8/78</strain>
    </source>
</reference>
<reference evidence="2" key="5">
    <citation type="journal article" date="2021" name="G3 (Bethesda)">
        <title>Aegilops tauschii genome assembly Aet v5.0 features greater sequence contiguity and improved annotation.</title>
        <authorList>
            <person name="Wang L."/>
            <person name="Zhu T."/>
            <person name="Rodriguez J.C."/>
            <person name="Deal K.R."/>
            <person name="Dubcovsky J."/>
            <person name="McGuire P.E."/>
            <person name="Lux T."/>
            <person name="Spannagl M."/>
            <person name="Mayer K.F.X."/>
            <person name="Baldrich P."/>
            <person name="Meyers B.C."/>
            <person name="Huo N."/>
            <person name="Gu Y.Q."/>
            <person name="Zhou H."/>
            <person name="Devos K.M."/>
            <person name="Bennetzen J.L."/>
            <person name="Unver T."/>
            <person name="Budak H."/>
            <person name="Gulick P.J."/>
            <person name="Galiba G."/>
            <person name="Kalapos B."/>
            <person name="Nelson D.R."/>
            <person name="Li P."/>
            <person name="You F.M."/>
            <person name="Luo M.C."/>
            <person name="Dvorak J."/>
        </authorList>
    </citation>
    <scope>NUCLEOTIDE SEQUENCE [LARGE SCALE GENOMIC DNA]</scope>
    <source>
        <strain evidence="2">cv. AL8/78</strain>
    </source>
</reference>
<feature type="transmembrane region" description="Helical" evidence="1">
    <location>
        <begin position="12"/>
        <end position="32"/>
    </location>
</feature>
<dbReference type="EnsemblPlants" id="AET6Gv20292900.2">
    <property type="protein sequence ID" value="AET6Gv20292900.2"/>
    <property type="gene ID" value="AET6Gv20292900"/>
</dbReference>
<evidence type="ECO:0000256" key="1">
    <source>
        <dbReference type="SAM" id="Phobius"/>
    </source>
</evidence>
<reference evidence="2" key="4">
    <citation type="submission" date="2019-03" db="UniProtKB">
        <authorList>
            <consortium name="EnsemblPlants"/>
        </authorList>
    </citation>
    <scope>IDENTIFICATION</scope>
</reference>
<reference evidence="3" key="1">
    <citation type="journal article" date="2014" name="Science">
        <title>Ancient hybridizations among the ancestral genomes of bread wheat.</title>
        <authorList>
            <consortium name="International Wheat Genome Sequencing Consortium,"/>
            <person name="Marcussen T."/>
            <person name="Sandve S.R."/>
            <person name="Heier L."/>
            <person name="Spannagl M."/>
            <person name="Pfeifer M."/>
            <person name="Jakobsen K.S."/>
            <person name="Wulff B.B."/>
            <person name="Steuernagel B."/>
            <person name="Mayer K.F."/>
            <person name="Olsen O.A."/>
        </authorList>
    </citation>
    <scope>NUCLEOTIDE SEQUENCE [LARGE SCALE GENOMIC DNA]</scope>
    <source>
        <strain evidence="3">cv. AL8/78</strain>
    </source>
</reference>
<name>A0A453NAM1_AEGTS</name>
<accession>A0A453NAM1</accession>
<protein>
    <submittedName>
        <fullName evidence="2">Uncharacterized protein</fullName>
    </submittedName>
</protein>
<sequence length="34" mass="3895">MMESMDYISFNLWNIYCVTSSGLGGCCHRALLFM</sequence>
<keyword evidence="1" id="KW-0812">Transmembrane</keyword>
<reference evidence="3" key="2">
    <citation type="journal article" date="2017" name="Nat. Plants">
        <title>The Aegilops tauschii genome reveals multiple impacts of transposons.</title>
        <authorList>
            <person name="Zhao G."/>
            <person name="Zou C."/>
            <person name="Li K."/>
            <person name="Wang K."/>
            <person name="Li T."/>
            <person name="Gao L."/>
            <person name="Zhang X."/>
            <person name="Wang H."/>
            <person name="Yang Z."/>
            <person name="Liu X."/>
            <person name="Jiang W."/>
            <person name="Mao L."/>
            <person name="Kong X."/>
            <person name="Jiao Y."/>
            <person name="Jia J."/>
        </authorList>
    </citation>
    <scope>NUCLEOTIDE SEQUENCE [LARGE SCALE GENOMIC DNA]</scope>
    <source>
        <strain evidence="3">cv. AL8/78</strain>
    </source>
</reference>
<evidence type="ECO:0000313" key="3">
    <source>
        <dbReference type="Proteomes" id="UP000015105"/>
    </source>
</evidence>
<keyword evidence="1" id="KW-1133">Transmembrane helix</keyword>
<evidence type="ECO:0000313" key="2">
    <source>
        <dbReference type="EnsemblPlants" id="AET6Gv20292900.2"/>
    </source>
</evidence>
<dbReference type="AlphaFoldDB" id="A0A453NAM1"/>
<dbReference type="Gramene" id="AET6Gv20292900.5">
    <property type="protein sequence ID" value="AET6Gv20292900.5"/>
    <property type="gene ID" value="AET6Gv20292900"/>
</dbReference>
<organism evidence="2 3">
    <name type="scientific">Aegilops tauschii subsp. strangulata</name>
    <name type="common">Goatgrass</name>
    <dbReference type="NCBI Taxonomy" id="200361"/>
    <lineage>
        <taxon>Eukaryota</taxon>
        <taxon>Viridiplantae</taxon>
        <taxon>Streptophyta</taxon>
        <taxon>Embryophyta</taxon>
        <taxon>Tracheophyta</taxon>
        <taxon>Spermatophyta</taxon>
        <taxon>Magnoliopsida</taxon>
        <taxon>Liliopsida</taxon>
        <taxon>Poales</taxon>
        <taxon>Poaceae</taxon>
        <taxon>BOP clade</taxon>
        <taxon>Pooideae</taxon>
        <taxon>Triticodae</taxon>
        <taxon>Triticeae</taxon>
        <taxon>Triticinae</taxon>
        <taxon>Aegilops</taxon>
    </lineage>
</organism>
<proteinExistence type="predicted"/>